<feature type="region of interest" description="Disordered" evidence="1">
    <location>
        <begin position="55"/>
        <end position="78"/>
    </location>
</feature>
<feature type="compositionally biased region" description="Basic and acidic residues" evidence="1">
    <location>
        <begin position="326"/>
        <end position="347"/>
    </location>
</feature>
<organism evidence="2">
    <name type="scientific">Haptolina ericina</name>
    <dbReference type="NCBI Taxonomy" id="156174"/>
    <lineage>
        <taxon>Eukaryota</taxon>
        <taxon>Haptista</taxon>
        <taxon>Haptophyta</taxon>
        <taxon>Prymnesiophyceae</taxon>
        <taxon>Prymnesiales</taxon>
        <taxon>Prymnesiaceae</taxon>
        <taxon>Haptolina</taxon>
    </lineage>
</organism>
<proteinExistence type="predicted"/>
<feature type="compositionally biased region" description="Acidic residues" evidence="1">
    <location>
        <begin position="57"/>
        <end position="69"/>
    </location>
</feature>
<reference evidence="2" key="1">
    <citation type="submission" date="2021-01" db="EMBL/GenBank/DDBJ databases">
        <authorList>
            <person name="Corre E."/>
            <person name="Pelletier E."/>
            <person name="Niang G."/>
            <person name="Scheremetjew M."/>
            <person name="Finn R."/>
            <person name="Kale V."/>
            <person name="Holt S."/>
            <person name="Cochrane G."/>
            <person name="Meng A."/>
            <person name="Brown T."/>
            <person name="Cohen L."/>
        </authorList>
    </citation>
    <scope>NUCLEOTIDE SEQUENCE</scope>
    <source>
        <strain evidence="2">CCMP281</strain>
    </source>
</reference>
<protein>
    <submittedName>
        <fullName evidence="2">Uncharacterized protein</fullName>
    </submittedName>
</protein>
<feature type="region of interest" description="Disordered" evidence="1">
    <location>
        <begin position="226"/>
        <end position="347"/>
    </location>
</feature>
<evidence type="ECO:0000313" key="2">
    <source>
        <dbReference type="EMBL" id="CAE0121651.1"/>
    </source>
</evidence>
<gene>
    <name evidence="2" type="ORF">HERI1096_LOCUS22352</name>
</gene>
<sequence length="347" mass="37129">MFLAILAEAQVAVREDQADKKREDPEFREYGIIEMSYEALDRYVLQPVKAQLGWVSLDEEEDDDDDDDTERGQGPDPVMAAVKGITSKLESLQTDISSMKALPDEAGSDAGGGQAAGGRYGMDTRSRVPYALTSAITKLDAKMDLIQGAFQRERAAVDQADGRMRAQQDISEMRGNVAQMEGLAEHLESRLTRTLAARLDAGLGSELEQVVSRAVKAQIERTLKDTLSRSDAGGGSKKAPALQSRGSMREAERQPRRSCASATEWDELRSTDGLMMSPDLRQRTGAAGEVRQLAGGPGAGGTSVVTAGGAGGSNTLASRPPAVETGVDRVWRGGGARDGRDEWGDGR</sequence>
<evidence type="ECO:0000256" key="1">
    <source>
        <dbReference type="SAM" id="MobiDB-lite"/>
    </source>
</evidence>
<dbReference type="AlphaFoldDB" id="A0A7S3F3X5"/>
<dbReference type="EMBL" id="HBHX01040285">
    <property type="protein sequence ID" value="CAE0121651.1"/>
    <property type="molecule type" value="Transcribed_RNA"/>
</dbReference>
<name>A0A7S3F3X5_9EUKA</name>
<accession>A0A7S3F3X5</accession>